<dbReference type="EMBL" id="CP096983">
    <property type="protein sequence ID" value="URZ12467.1"/>
    <property type="molecule type" value="Genomic_DNA"/>
</dbReference>
<sequence length="103" mass="11954">MILIVGFLLFFVFGLILRTGKANWMVSGYSMLPEEEKEKLDIKKMYKTTGNLLIFTGLAFLVDYLISKYIHFPYEHLILVVIIVIIVFGNLIYINTGNRFTKK</sequence>
<dbReference type="RefSeq" id="WP_077832649.1">
    <property type="nucleotide sequence ID" value="NZ_CP096983.1"/>
</dbReference>
<evidence type="ECO:0000313" key="2">
    <source>
        <dbReference type="Proteomes" id="UP000190951"/>
    </source>
</evidence>
<dbReference type="InterPro" id="IPR017259">
    <property type="entry name" value="UCP037672"/>
</dbReference>
<protein>
    <submittedName>
        <fullName evidence="1">Uncharacterized protein</fullName>
    </submittedName>
</protein>
<dbReference type="KEGG" id="crw:CROST_031890"/>
<reference evidence="1 2" key="1">
    <citation type="submission" date="2022-04" db="EMBL/GenBank/DDBJ databases">
        <title>Genome sequence of C. roseum typestrain.</title>
        <authorList>
            <person name="Poehlein A."/>
            <person name="Schoch T."/>
            <person name="Duerre P."/>
            <person name="Daniel R."/>
        </authorList>
    </citation>
    <scope>NUCLEOTIDE SEQUENCE [LARGE SCALE GENOMIC DNA]</scope>
    <source>
        <strain evidence="1 2">DSM 7320</strain>
    </source>
</reference>
<proteinExistence type="predicted"/>
<dbReference type="AlphaFoldDB" id="A0A1S8MES0"/>
<name>A0A1S8MES0_9CLOT</name>
<dbReference type="Proteomes" id="UP000190951">
    <property type="component" value="Chromosome"/>
</dbReference>
<organism evidence="1 2">
    <name type="scientific">Clostridium felsineum</name>
    <dbReference type="NCBI Taxonomy" id="36839"/>
    <lineage>
        <taxon>Bacteria</taxon>
        <taxon>Bacillati</taxon>
        <taxon>Bacillota</taxon>
        <taxon>Clostridia</taxon>
        <taxon>Eubacteriales</taxon>
        <taxon>Clostridiaceae</taxon>
        <taxon>Clostridium</taxon>
    </lineage>
</organism>
<dbReference type="STRING" id="84029.CROST_27620"/>
<dbReference type="Pfam" id="PF12650">
    <property type="entry name" value="DUF3784"/>
    <property type="match status" value="1"/>
</dbReference>
<accession>A0A1S8MES0</accession>
<gene>
    <name evidence="1" type="ORF">CROST_031890</name>
</gene>
<evidence type="ECO:0000313" key="1">
    <source>
        <dbReference type="EMBL" id="URZ12467.1"/>
    </source>
</evidence>
<keyword evidence="2" id="KW-1185">Reference proteome</keyword>